<evidence type="ECO:0000259" key="4">
    <source>
        <dbReference type="PROSITE" id="PS51635"/>
    </source>
</evidence>
<accession>A0A1H2QV30</accession>
<gene>
    <name evidence="5" type="ORF">SAMN05444276_101142</name>
</gene>
<evidence type="ECO:0000313" key="6">
    <source>
        <dbReference type="Proteomes" id="UP000182944"/>
    </source>
</evidence>
<keyword evidence="2" id="KW-0378">Hydrolase</keyword>
<evidence type="ECO:0000256" key="2">
    <source>
        <dbReference type="PROSITE-ProRule" id="PRU01161"/>
    </source>
</evidence>
<protein>
    <submittedName>
        <fullName evidence="5">Patatin-like phospholipase</fullName>
    </submittedName>
</protein>
<feature type="short sequence motif" description="GXGXXG" evidence="2">
    <location>
        <begin position="101"/>
        <end position="106"/>
    </location>
</feature>
<dbReference type="SUPFAM" id="SSF52151">
    <property type="entry name" value="FabD/lysophospholipase-like"/>
    <property type="match status" value="1"/>
</dbReference>
<dbReference type="InterPro" id="IPR016035">
    <property type="entry name" value="Acyl_Trfase/lysoPLipase"/>
</dbReference>
<dbReference type="GO" id="GO:0016787">
    <property type="term" value="F:hydrolase activity"/>
    <property type="evidence" value="ECO:0007669"/>
    <property type="project" value="UniProtKB-UniRule"/>
</dbReference>
<keyword evidence="6" id="KW-1185">Reference proteome</keyword>
<sequence>MGMRGRGRDRMTTANRAGRGARTLVLLAAALSTAACDLGPVRHLPAVPASVTLTAEPPGYGRIRAYGNVIGPSDAQTDSLGTAALARLRGTDAVDILALSGGGDGGAFGAGLLIGWTQRGDRPEFDMVTGVSTGALIAPLAFLGPRYDNELKRSYTQTRRSDVVLLKPLQVLTGAPSVGDSSPLRERIAAIVTPTMVDEIAAERRKGRMLLIGTTNLDAQRQVIWDIGRIAASGQPDRVDLIRAILLASASIPAAFPPVAIDVVAEGHRFQEMHVDGGVTRGVFAYPPEVTLPPRRGPRRMWVVRNSKLSPEPETVAQNALAIAGRSLSTMIKAQSLVDITEMERLARRDGFDFHVTAVPPALRLPQGLPFDPVYMNTVYRAGLATGQSRHGWASDPAPLLGPAASN</sequence>
<feature type="region of interest" description="Disordered" evidence="3">
    <location>
        <begin position="388"/>
        <end position="407"/>
    </location>
</feature>
<dbReference type="Pfam" id="PF01734">
    <property type="entry name" value="Patatin"/>
    <property type="match status" value="1"/>
</dbReference>
<feature type="active site" description="Proton acceptor" evidence="2">
    <location>
        <position position="276"/>
    </location>
</feature>
<feature type="active site" description="Nucleophile" evidence="2">
    <location>
        <position position="132"/>
    </location>
</feature>
<organism evidence="5 6">
    <name type="scientific">Paracoccus sanguinis</name>
    <dbReference type="NCBI Taxonomy" id="1545044"/>
    <lineage>
        <taxon>Bacteria</taxon>
        <taxon>Pseudomonadati</taxon>
        <taxon>Pseudomonadota</taxon>
        <taxon>Alphaproteobacteria</taxon>
        <taxon>Rhodobacterales</taxon>
        <taxon>Paracoccaceae</taxon>
        <taxon>Paracoccus</taxon>
    </lineage>
</organism>
<dbReference type="PROSITE" id="PS51635">
    <property type="entry name" value="PNPLA"/>
    <property type="match status" value="1"/>
</dbReference>
<dbReference type="AlphaFoldDB" id="A0A1H2QV30"/>
<feature type="short sequence motif" description="DGA/G" evidence="2">
    <location>
        <begin position="276"/>
        <end position="278"/>
    </location>
</feature>
<dbReference type="Gene3D" id="3.40.1090.10">
    <property type="entry name" value="Cytosolic phospholipase A2 catalytic domain"/>
    <property type="match status" value="1"/>
</dbReference>
<evidence type="ECO:0000256" key="1">
    <source>
        <dbReference type="ARBA" id="ARBA00023098"/>
    </source>
</evidence>
<dbReference type="Proteomes" id="UP000182944">
    <property type="component" value="Unassembled WGS sequence"/>
</dbReference>
<evidence type="ECO:0000313" key="5">
    <source>
        <dbReference type="EMBL" id="SDW11047.1"/>
    </source>
</evidence>
<keyword evidence="2" id="KW-0442">Lipid degradation</keyword>
<reference evidence="6" key="1">
    <citation type="submission" date="2016-10" db="EMBL/GenBank/DDBJ databases">
        <authorList>
            <person name="Varghese N."/>
            <person name="Submissions S."/>
        </authorList>
    </citation>
    <scope>NUCLEOTIDE SEQUENCE [LARGE SCALE GENOMIC DNA]</scope>
    <source>
        <strain evidence="6">DSM 29303</strain>
    </source>
</reference>
<dbReference type="GO" id="GO:0016042">
    <property type="term" value="P:lipid catabolic process"/>
    <property type="evidence" value="ECO:0007669"/>
    <property type="project" value="UniProtKB-UniRule"/>
</dbReference>
<name>A0A1H2QV30_9RHOB</name>
<proteinExistence type="predicted"/>
<dbReference type="STRING" id="1545044.SAMN05444276_101142"/>
<evidence type="ECO:0000256" key="3">
    <source>
        <dbReference type="SAM" id="MobiDB-lite"/>
    </source>
</evidence>
<keyword evidence="1 2" id="KW-0443">Lipid metabolism</keyword>
<dbReference type="EMBL" id="FNNA01000001">
    <property type="protein sequence ID" value="SDW11047.1"/>
    <property type="molecule type" value="Genomic_DNA"/>
</dbReference>
<dbReference type="OrthoDB" id="323481at2"/>
<feature type="domain" description="PNPLA" evidence="4">
    <location>
        <begin position="97"/>
        <end position="292"/>
    </location>
</feature>
<dbReference type="InterPro" id="IPR002641">
    <property type="entry name" value="PNPLA_dom"/>
</dbReference>
<feature type="short sequence motif" description="GXSXG" evidence="2">
    <location>
        <begin position="130"/>
        <end position="134"/>
    </location>
</feature>